<protein>
    <submittedName>
        <fullName evidence="4">Ankyrin domain protein</fullName>
    </submittedName>
</protein>
<evidence type="ECO:0000313" key="5">
    <source>
        <dbReference type="Proteomes" id="UP000009168"/>
    </source>
</evidence>
<dbReference type="PROSITE" id="PS50088">
    <property type="entry name" value="ANK_REPEAT"/>
    <property type="match status" value="3"/>
</dbReference>
<dbReference type="InterPro" id="IPR002110">
    <property type="entry name" value="Ankyrin_rpt"/>
</dbReference>
<dbReference type="PRINTS" id="PR01415">
    <property type="entry name" value="ANKYRIN"/>
</dbReference>
<dbReference type="SUPFAM" id="SSF48403">
    <property type="entry name" value="Ankyrin repeat"/>
    <property type="match status" value="1"/>
</dbReference>
<dbReference type="RefSeq" id="XP_976926.1">
    <property type="nucleotide sequence ID" value="XM_971833.3"/>
</dbReference>
<dbReference type="AlphaFoldDB" id="Q22MU4"/>
<dbReference type="Proteomes" id="UP000009168">
    <property type="component" value="Unassembled WGS sequence"/>
</dbReference>
<dbReference type="PANTHER" id="PTHR24198:SF165">
    <property type="entry name" value="ANKYRIN REPEAT-CONTAINING PROTEIN-RELATED"/>
    <property type="match status" value="1"/>
</dbReference>
<dbReference type="PANTHER" id="PTHR24198">
    <property type="entry name" value="ANKYRIN REPEAT AND PROTEIN KINASE DOMAIN-CONTAINING PROTEIN"/>
    <property type="match status" value="1"/>
</dbReference>
<dbReference type="OrthoDB" id="307232at2759"/>
<dbReference type="Gene3D" id="1.25.40.20">
    <property type="entry name" value="Ankyrin repeat-containing domain"/>
    <property type="match status" value="2"/>
</dbReference>
<reference evidence="5" key="1">
    <citation type="journal article" date="2006" name="PLoS Biol.">
        <title>Macronuclear genome sequence of the ciliate Tetrahymena thermophila, a model eukaryote.</title>
        <authorList>
            <person name="Eisen J.A."/>
            <person name="Coyne R.S."/>
            <person name="Wu M."/>
            <person name="Wu D."/>
            <person name="Thiagarajan M."/>
            <person name="Wortman J.R."/>
            <person name="Badger J.H."/>
            <person name="Ren Q."/>
            <person name="Amedeo P."/>
            <person name="Jones K.M."/>
            <person name="Tallon L.J."/>
            <person name="Delcher A.L."/>
            <person name="Salzberg S.L."/>
            <person name="Silva J.C."/>
            <person name="Haas B.J."/>
            <person name="Majoros W.H."/>
            <person name="Farzad M."/>
            <person name="Carlton J.M."/>
            <person name="Smith R.K. Jr."/>
            <person name="Garg J."/>
            <person name="Pearlman R.E."/>
            <person name="Karrer K.M."/>
            <person name="Sun L."/>
            <person name="Manning G."/>
            <person name="Elde N.C."/>
            <person name="Turkewitz A.P."/>
            <person name="Asai D.J."/>
            <person name="Wilkes D.E."/>
            <person name="Wang Y."/>
            <person name="Cai H."/>
            <person name="Collins K."/>
            <person name="Stewart B.A."/>
            <person name="Lee S.R."/>
            <person name="Wilamowska K."/>
            <person name="Weinberg Z."/>
            <person name="Ruzzo W.L."/>
            <person name="Wloga D."/>
            <person name="Gaertig J."/>
            <person name="Frankel J."/>
            <person name="Tsao C.-C."/>
            <person name="Gorovsky M.A."/>
            <person name="Keeling P.J."/>
            <person name="Waller R.F."/>
            <person name="Patron N.J."/>
            <person name="Cherry J.M."/>
            <person name="Stover N.A."/>
            <person name="Krieger C.J."/>
            <person name="del Toro C."/>
            <person name="Ryder H.F."/>
            <person name="Williamson S.C."/>
            <person name="Barbeau R.A."/>
            <person name="Hamilton E.P."/>
            <person name="Orias E."/>
        </authorList>
    </citation>
    <scope>NUCLEOTIDE SEQUENCE [LARGE SCALE GENOMIC DNA]</scope>
    <source>
        <strain evidence="5">SB210</strain>
    </source>
</reference>
<dbReference type="Pfam" id="PF00023">
    <property type="entry name" value="Ank"/>
    <property type="match status" value="1"/>
</dbReference>
<dbReference type="OMA" id="NGHEECA"/>
<accession>Q22MU4</accession>
<evidence type="ECO:0000256" key="2">
    <source>
        <dbReference type="ARBA" id="ARBA00023043"/>
    </source>
</evidence>
<dbReference type="PROSITE" id="PS50297">
    <property type="entry name" value="ANK_REP_REGION"/>
    <property type="match status" value="3"/>
</dbReference>
<dbReference type="InterPro" id="IPR036770">
    <property type="entry name" value="Ankyrin_rpt-contain_sf"/>
</dbReference>
<evidence type="ECO:0000256" key="3">
    <source>
        <dbReference type="PROSITE-ProRule" id="PRU00023"/>
    </source>
</evidence>
<dbReference type="GeneID" id="7828659"/>
<dbReference type="SMART" id="SM00248">
    <property type="entry name" value="ANK"/>
    <property type="match status" value="4"/>
</dbReference>
<feature type="repeat" description="ANK" evidence="3">
    <location>
        <begin position="44"/>
        <end position="76"/>
    </location>
</feature>
<dbReference type="InParanoid" id="Q22MU4"/>
<dbReference type="KEGG" id="tet:TTHERM_00030290"/>
<sequence>MNQIALPKHQGNQLLLHAVAHSNVKDILALLNDNEADANACNINGATALHYAVNINNPVIVEILLKYKADPNRHEHHDVGQKTPLHYAVEKNSYEVCNKLLEYGANPNLQDKRGMTPLHYSAKYGFKQICQLLFTSGADINLRDEHGFNASYYAQQNKHLELLNIIGPPRLINVADLLEFKMQMREIHAINVPIKGKKKKKKKK</sequence>
<gene>
    <name evidence="4" type="ORF">TTHERM_00030290</name>
</gene>
<name>Q22MU4_TETTS</name>
<organism evidence="4 5">
    <name type="scientific">Tetrahymena thermophila (strain SB210)</name>
    <dbReference type="NCBI Taxonomy" id="312017"/>
    <lineage>
        <taxon>Eukaryota</taxon>
        <taxon>Sar</taxon>
        <taxon>Alveolata</taxon>
        <taxon>Ciliophora</taxon>
        <taxon>Intramacronucleata</taxon>
        <taxon>Oligohymenophorea</taxon>
        <taxon>Hymenostomatida</taxon>
        <taxon>Tetrahymenina</taxon>
        <taxon>Tetrahymenidae</taxon>
        <taxon>Tetrahymena</taxon>
    </lineage>
</organism>
<dbReference type="Pfam" id="PF12796">
    <property type="entry name" value="Ank_2"/>
    <property type="match status" value="1"/>
</dbReference>
<keyword evidence="2 3" id="KW-0040">ANK repeat</keyword>
<dbReference type="EMBL" id="GG662720">
    <property type="protein sequence ID" value="EAR86650.1"/>
    <property type="molecule type" value="Genomic_DNA"/>
</dbReference>
<evidence type="ECO:0000313" key="4">
    <source>
        <dbReference type="EMBL" id="EAR86650.1"/>
    </source>
</evidence>
<evidence type="ECO:0000256" key="1">
    <source>
        <dbReference type="ARBA" id="ARBA00022737"/>
    </source>
</evidence>
<feature type="repeat" description="ANK" evidence="3">
    <location>
        <begin position="80"/>
        <end position="112"/>
    </location>
</feature>
<dbReference type="eggNOG" id="KOG4412">
    <property type="taxonomic scope" value="Eukaryota"/>
</dbReference>
<keyword evidence="1" id="KW-0677">Repeat</keyword>
<proteinExistence type="predicted"/>
<feature type="repeat" description="ANK" evidence="3">
    <location>
        <begin position="113"/>
        <end position="145"/>
    </location>
</feature>
<dbReference type="STRING" id="312017.Q22MU4"/>
<dbReference type="HOGENOM" id="CLU_000134_18_1_1"/>
<keyword evidence="5" id="KW-1185">Reference proteome</keyword>